<dbReference type="PROSITE" id="PS00018">
    <property type="entry name" value="EF_HAND_1"/>
    <property type="match status" value="2"/>
</dbReference>
<dbReference type="InterPro" id="IPR018247">
    <property type="entry name" value="EF_Hand_1_Ca_BS"/>
</dbReference>
<name>A0A6T2CDX0_9EUGL</name>
<dbReference type="InterPro" id="IPR011992">
    <property type="entry name" value="EF-hand-dom_pair"/>
</dbReference>
<accession>A0A6T2CDX0</accession>
<dbReference type="EMBL" id="HBJA01089728">
    <property type="protein sequence ID" value="CAE0820056.1"/>
    <property type="molecule type" value="Transcribed_RNA"/>
</dbReference>
<proteinExistence type="predicted"/>
<dbReference type="Gene3D" id="1.10.238.10">
    <property type="entry name" value="EF-hand"/>
    <property type="match status" value="1"/>
</dbReference>
<dbReference type="SUPFAM" id="SSF47473">
    <property type="entry name" value="EF-hand"/>
    <property type="match status" value="1"/>
</dbReference>
<keyword evidence="1" id="KW-0106">Calcium</keyword>
<dbReference type="InterPro" id="IPR002048">
    <property type="entry name" value="EF_hand_dom"/>
</dbReference>
<evidence type="ECO:0000256" key="1">
    <source>
        <dbReference type="ARBA" id="ARBA00022837"/>
    </source>
</evidence>
<organism evidence="5">
    <name type="scientific">Eutreptiella gymnastica</name>
    <dbReference type="NCBI Taxonomy" id="73025"/>
    <lineage>
        <taxon>Eukaryota</taxon>
        <taxon>Discoba</taxon>
        <taxon>Euglenozoa</taxon>
        <taxon>Euglenida</taxon>
        <taxon>Spirocuta</taxon>
        <taxon>Euglenophyceae</taxon>
        <taxon>Eutreptiales</taxon>
        <taxon>Eutreptiaceae</taxon>
        <taxon>Eutreptiella</taxon>
    </lineage>
</organism>
<feature type="compositionally biased region" description="Polar residues" evidence="2">
    <location>
        <begin position="63"/>
        <end position="75"/>
    </location>
</feature>
<sequence length="231" mass="26390">MLALPKSKRFTCLLWAMHECPTSQLLQTEVDELQPNLEQSDNESEQEEEPQPVRHESSVEGRSPSQRSMVQSIRNLSIHRIRRESSMQSDYSEPPSGRSTECIRRVPSDSARCRRSSICSDYLDADYSGPAGCMHRRGSTQSDNGTHGKQVSEEDLAAWKRLYDFVDEDKNGLITQREITDKMSHMVGPFDWEDVNADGAMDFHEFVSCMLALPKSKRFTCLLWAMHECPN</sequence>
<dbReference type="EMBL" id="HBJA01089731">
    <property type="protein sequence ID" value="CAE0820059.1"/>
    <property type="molecule type" value="Transcribed_RNA"/>
</dbReference>
<evidence type="ECO:0000256" key="2">
    <source>
        <dbReference type="SAM" id="MobiDB-lite"/>
    </source>
</evidence>
<dbReference type="PROSITE" id="PS50222">
    <property type="entry name" value="EF_HAND_2"/>
    <property type="match status" value="1"/>
</dbReference>
<feature type="domain" description="EF-hand" evidence="3">
    <location>
        <begin position="154"/>
        <end position="189"/>
    </location>
</feature>
<gene>
    <name evidence="4" type="ORF">EGYM00163_LOCUS31226</name>
    <name evidence="5" type="ORF">EGYM00163_LOCUS31229</name>
</gene>
<protein>
    <recommendedName>
        <fullName evidence="3">EF-hand domain-containing protein</fullName>
    </recommendedName>
</protein>
<reference evidence="5" key="1">
    <citation type="submission" date="2021-01" db="EMBL/GenBank/DDBJ databases">
        <authorList>
            <person name="Corre E."/>
            <person name="Pelletier E."/>
            <person name="Niang G."/>
            <person name="Scheremetjew M."/>
            <person name="Finn R."/>
            <person name="Kale V."/>
            <person name="Holt S."/>
            <person name="Cochrane G."/>
            <person name="Meng A."/>
            <person name="Brown T."/>
            <person name="Cohen L."/>
        </authorList>
    </citation>
    <scope>NUCLEOTIDE SEQUENCE</scope>
    <source>
        <strain evidence="5">CCMP1594</strain>
    </source>
</reference>
<feature type="region of interest" description="Disordered" evidence="2">
    <location>
        <begin position="36"/>
        <end position="102"/>
    </location>
</feature>
<dbReference type="GO" id="GO:0005509">
    <property type="term" value="F:calcium ion binding"/>
    <property type="evidence" value="ECO:0007669"/>
    <property type="project" value="InterPro"/>
</dbReference>
<dbReference type="AlphaFoldDB" id="A0A6T2CDX0"/>
<evidence type="ECO:0000259" key="3">
    <source>
        <dbReference type="PROSITE" id="PS50222"/>
    </source>
</evidence>
<feature type="compositionally biased region" description="Acidic residues" evidence="2">
    <location>
        <begin position="40"/>
        <end position="50"/>
    </location>
</feature>
<evidence type="ECO:0000313" key="5">
    <source>
        <dbReference type="EMBL" id="CAE0820059.1"/>
    </source>
</evidence>
<evidence type="ECO:0000313" key="4">
    <source>
        <dbReference type="EMBL" id="CAE0820056.1"/>
    </source>
</evidence>